<reference evidence="1 2" key="1">
    <citation type="submission" date="2018-09" db="EMBL/GenBank/DDBJ databases">
        <title>Whole genome based analysis of evolution and adaptive divergence in Indian and Brazilian strains of Azospirillum brasilense.</title>
        <authorList>
            <person name="Singh C."/>
            <person name="Tripathi A.K."/>
        </authorList>
    </citation>
    <scope>NUCLEOTIDE SEQUENCE [LARGE SCALE GENOMIC DNA]</scope>
    <source>
        <strain evidence="1 2">MTCC4039</strain>
    </source>
</reference>
<evidence type="ECO:0000313" key="1">
    <source>
        <dbReference type="EMBL" id="QCO15336.1"/>
    </source>
</evidence>
<sequence length="79" mass="8925">MRVFHKSLPTDLAVIITNAMAEAMDDDASNWHEQHAVLITMLGECLDLGVDRREFNWDARHHLDCYVAAGLLDKHHGVS</sequence>
<organism evidence="1 2">
    <name type="scientific">Azospirillum brasilense</name>
    <dbReference type="NCBI Taxonomy" id="192"/>
    <lineage>
        <taxon>Bacteria</taxon>
        <taxon>Pseudomonadati</taxon>
        <taxon>Pseudomonadota</taxon>
        <taxon>Alphaproteobacteria</taxon>
        <taxon>Rhodospirillales</taxon>
        <taxon>Azospirillaceae</taxon>
        <taxon>Azospirillum</taxon>
    </lineage>
</organism>
<dbReference type="AlphaFoldDB" id="A0A4D8R3Q4"/>
<protein>
    <submittedName>
        <fullName evidence="1">Uncharacterized protein</fullName>
    </submittedName>
</protein>
<name>A0A4D8R3Q4_AZOBR</name>
<evidence type="ECO:0000313" key="2">
    <source>
        <dbReference type="Proteomes" id="UP000298693"/>
    </source>
</evidence>
<dbReference type="EMBL" id="CP032345">
    <property type="protein sequence ID" value="QCO15336.1"/>
    <property type="molecule type" value="Genomic_DNA"/>
</dbReference>
<proteinExistence type="predicted"/>
<accession>A0A4D8R3Q4</accession>
<dbReference type="Proteomes" id="UP000298693">
    <property type="component" value="Chromosome"/>
</dbReference>
<gene>
    <name evidence="1" type="ORF">D3869_08925</name>
</gene>